<feature type="region of interest" description="Disordered" evidence="4">
    <location>
        <begin position="634"/>
        <end position="682"/>
    </location>
</feature>
<dbReference type="AlphaFoldDB" id="A0A540NIZ3"/>
<feature type="compositionally biased region" description="Low complexity" evidence="4">
    <location>
        <begin position="18"/>
        <end position="30"/>
    </location>
</feature>
<keyword evidence="6" id="KW-1185">Reference proteome</keyword>
<feature type="compositionally biased region" description="Low complexity" evidence="4">
    <location>
        <begin position="663"/>
        <end position="680"/>
    </location>
</feature>
<dbReference type="PANTHER" id="PTHR31580">
    <property type="entry name" value="FILAMENT-LIKE PLANT PROTEIN 4"/>
    <property type="match status" value="1"/>
</dbReference>
<accession>A0A540NIZ3</accession>
<evidence type="ECO:0000313" key="5">
    <source>
        <dbReference type="EMBL" id="TQE11004.1"/>
    </source>
</evidence>
<dbReference type="PANTHER" id="PTHR31580:SF5">
    <property type="entry name" value="FILAMENT-LIKE PLANT PROTEIN 1-RELATED"/>
    <property type="match status" value="1"/>
</dbReference>
<dbReference type="Proteomes" id="UP000315295">
    <property type="component" value="Unassembled WGS sequence"/>
</dbReference>
<evidence type="ECO:0008006" key="7">
    <source>
        <dbReference type="Google" id="ProtNLM"/>
    </source>
</evidence>
<organism evidence="5 6">
    <name type="scientific">Malus baccata</name>
    <name type="common">Siberian crab apple</name>
    <name type="synonym">Pyrus baccata</name>
    <dbReference type="NCBI Taxonomy" id="106549"/>
    <lineage>
        <taxon>Eukaryota</taxon>
        <taxon>Viridiplantae</taxon>
        <taxon>Streptophyta</taxon>
        <taxon>Embryophyta</taxon>
        <taxon>Tracheophyta</taxon>
        <taxon>Spermatophyta</taxon>
        <taxon>Magnoliopsida</taxon>
        <taxon>eudicotyledons</taxon>
        <taxon>Gunneridae</taxon>
        <taxon>Pentapetalae</taxon>
        <taxon>rosids</taxon>
        <taxon>fabids</taxon>
        <taxon>Rosales</taxon>
        <taxon>Rosaceae</taxon>
        <taxon>Amygdaloideae</taxon>
        <taxon>Maleae</taxon>
        <taxon>Malus</taxon>
    </lineage>
</organism>
<keyword evidence="2 3" id="KW-0175">Coiled coil</keyword>
<feature type="coiled-coil region" evidence="3">
    <location>
        <begin position="385"/>
        <end position="562"/>
    </location>
</feature>
<feature type="region of interest" description="Disordered" evidence="4">
    <location>
        <begin position="1"/>
        <end position="62"/>
    </location>
</feature>
<proteinExistence type="inferred from homology"/>
<dbReference type="STRING" id="106549.A0A540NIZ3"/>
<dbReference type="Pfam" id="PF05911">
    <property type="entry name" value="FPP"/>
    <property type="match status" value="4"/>
</dbReference>
<evidence type="ECO:0000256" key="3">
    <source>
        <dbReference type="SAM" id="Coils"/>
    </source>
</evidence>
<evidence type="ECO:0000256" key="4">
    <source>
        <dbReference type="SAM" id="MobiDB-lite"/>
    </source>
</evidence>
<sequence>MERKWLWKKKPLEKSSGETDSSGSVSSNSERYSDEQQEAQKASLNHDAQSPEVTSKAASSADHVNYSLKSLTERLSAALVNVSAKEDLVKQHAKVAEEAVAGWEKAENEAAVFKSELEVTVQQNSVLEDRVSHLDGALKECVRQLRQAREEQEQAIQEAVLKKTRDWESTKLKLESQIIELQRKAEVNRSEASAFVDPHLSHKLQSLENENSALKHELLTQAEELEIMTIERDLSTQAAETASKQHLESIKKVARLESECRRLKALGSKIPTVIDHKSSAASSMYVESCMDSQSDSGERLNMMEIDSQKMNGSEANKRDLTFSDCWASALVAELDQFKNEKAVNRNLPAPSIDVDLMDDFLEMERLASLPQTENETSYLESEAIVNQTNNEERALRAELEAMSHRTAELEDKLEKFEVEKEKLEVENAEIDAMSHRAAELEDMLEKKEVERENLEVEKAKIKTALAKSQECYVAAEFQLKEAEMKLEELQKELSIANESRQNIESQLISMEAEARTMSAKVDSLEAEVQRERALSAEIAIRCQDLEEELSRKDEEFKLQKTACSNSELKRKQEDLAVAAGKLAECQKTIASLGNQLKSLATLEDFLIDSESLPGFTAVAPQIPKADEQWKLHSNVTFSPKRDSVSKPADESCGPSTNRNEDNSPPSSSASTSSTVLSTHVSSEKNRNGCVRVRLCKDEQTKEPSRVVMVMECRDSTATQLENGNSSTMVNSGMEEVNAKRSIQKVHSEHPKHGKRQLYTLSEFWSIAEELGYDEKVSCRPCKSEGYPIKNPLCPYNFASSVTNASHPLRFPHMQKDRMQLLNDKPCAADSAADMMK</sequence>
<feature type="coiled-coil region" evidence="3">
    <location>
        <begin position="131"/>
        <end position="162"/>
    </location>
</feature>
<feature type="compositionally biased region" description="Basic and acidic residues" evidence="4">
    <location>
        <begin position="1"/>
        <end position="17"/>
    </location>
</feature>
<feature type="compositionally biased region" description="Basic and acidic residues" evidence="4">
    <location>
        <begin position="639"/>
        <end position="649"/>
    </location>
</feature>
<evidence type="ECO:0000256" key="1">
    <source>
        <dbReference type="ARBA" id="ARBA00005921"/>
    </source>
</evidence>
<comment type="similarity">
    <text evidence="1">Belongs to the FPP family.</text>
</comment>
<protein>
    <recommendedName>
        <fullName evidence="7">Filament-like plant protein</fullName>
    </recommendedName>
</protein>
<evidence type="ECO:0000313" key="6">
    <source>
        <dbReference type="Proteomes" id="UP000315295"/>
    </source>
</evidence>
<reference evidence="5 6" key="1">
    <citation type="journal article" date="2019" name="G3 (Bethesda)">
        <title>Sequencing of a Wild Apple (Malus baccata) Genome Unravels the Differences Between Cultivated and Wild Apple Species Regarding Disease Resistance and Cold Tolerance.</title>
        <authorList>
            <person name="Chen X."/>
        </authorList>
    </citation>
    <scope>NUCLEOTIDE SEQUENCE [LARGE SCALE GENOMIC DNA]</scope>
    <source>
        <strain evidence="6">cv. Shandingzi</strain>
        <tissue evidence="5">Leaves</tissue>
    </source>
</reference>
<gene>
    <name evidence="5" type="ORF">C1H46_003419</name>
</gene>
<feature type="compositionally biased region" description="Polar residues" evidence="4">
    <location>
        <begin position="39"/>
        <end position="58"/>
    </location>
</feature>
<name>A0A540NIZ3_MALBA</name>
<dbReference type="EMBL" id="VIEB01000034">
    <property type="protein sequence ID" value="TQE11004.1"/>
    <property type="molecule type" value="Genomic_DNA"/>
</dbReference>
<dbReference type="InterPro" id="IPR008587">
    <property type="entry name" value="FPP_plant"/>
</dbReference>
<comment type="caution">
    <text evidence="5">The sequence shown here is derived from an EMBL/GenBank/DDBJ whole genome shotgun (WGS) entry which is preliminary data.</text>
</comment>
<evidence type="ECO:0000256" key="2">
    <source>
        <dbReference type="ARBA" id="ARBA00023054"/>
    </source>
</evidence>